<dbReference type="EMBL" id="FO818640">
    <property type="protein sequence ID" value="CDM93111.1"/>
    <property type="molecule type" value="Genomic_DNA"/>
</dbReference>
<proteinExistence type="predicted"/>
<protein>
    <submittedName>
        <fullName evidence="1">Uncharacterized protein</fullName>
    </submittedName>
</protein>
<dbReference type="AlphaFoldDB" id="A0A9P1KCK4"/>
<organism evidence="1 2">
    <name type="scientific">Limnospira indica PCC 8005</name>
    <dbReference type="NCBI Taxonomy" id="376219"/>
    <lineage>
        <taxon>Bacteria</taxon>
        <taxon>Bacillati</taxon>
        <taxon>Cyanobacteriota</taxon>
        <taxon>Cyanophyceae</taxon>
        <taxon>Oscillatoriophycideae</taxon>
        <taxon>Oscillatoriales</taxon>
        <taxon>Sirenicapillariaceae</taxon>
        <taxon>Limnospira</taxon>
    </lineage>
</organism>
<evidence type="ECO:0000313" key="2">
    <source>
        <dbReference type="Proteomes" id="UP000032946"/>
    </source>
</evidence>
<dbReference type="Proteomes" id="UP000032946">
    <property type="component" value="Chromosome"/>
</dbReference>
<reference evidence="1 2" key="1">
    <citation type="submission" date="2014-02" db="EMBL/GenBank/DDBJ databases">
        <authorList>
            <person name="Genoscope - CEA"/>
        </authorList>
    </citation>
    <scope>NUCLEOTIDE SEQUENCE [LARGE SCALE GENOMIC DNA]</scope>
    <source>
        <strain evidence="1 2">PCC 8005</strain>
    </source>
</reference>
<accession>A0A9P1KCK4</accession>
<evidence type="ECO:0000313" key="1">
    <source>
        <dbReference type="EMBL" id="CDM93111.1"/>
    </source>
</evidence>
<keyword evidence="2" id="KW-1185">Reference proteome</keyword>
<gene>
    <name evidence="1" type="ORF">ARTHRO_10784</name>
</gene>
<name>A0A9P1KCK4_9CYAN</name>
<sequence>MATGPEDGTPQDTDKLKAQVVEKKTLIQVN</sequence>